<evidence type="ECO:0000313" key="2">
    <source>
        <dbReference type="Proteomes" id="UP000887566"/>
    </source>
</evidence>
<dbReference type="AlphaFoldDB" id="A0A914XVM9"/>
<reference evidence="3" key="1">
    <citation type="submission" date="2022-11" db="UniProtKB">
        <authorList>
            <consortium name="WormBaseParasite"/>
        </authorList>
    </citation>
    <scope>IDENTIFICATION</scope>
</reference>
<proteinExistence type="predicted"/>
<sequence length="198" mass="21355">MGECHARECKNATGGGQQSNERVRVSSASIHQRPRADEKLSLIDLVIKQAHAAHAHKAASAKPGRGERQVVAFVRRAATEPPTWPSIASVAASARTRRRPASASAAIKGARHSFTMTKFKLNTKEKLSPQGAANKPTTLVDAVTAPPKGFGIRSYIHQFYQSPTVEDIESAGAWYLLPPPPVTRTGLYICRILTVIGL</sequence>
<organism evidence="2 3">
    <name type="scientific">Plectus sambesii</name>
    <dbReference type="NCBI Taxonomy" id="2011161"/>
    <lineage>
        <taxon>Eukaryota</taxon>
        <taxon>Metazoa</taxon>
        <taxon>Ecdysozoa</taxon>
        <taxon>Nematoda</taxon>
        <taxon>Chromadorea</taxon>
        <taxon>Plectida</taxon>
        <taxon>Plectina</taxon>
        <taxon>Plectoidea</taxon>
        <taxon>Plectidae</taxon>
        <taxon>Plectus</taxon>
    </lineage>
</organism>
<feature type="region of interest" description="Disordered" evidence="1">
    <location>
        <begin position="1"/>
        <end position="34"/>
    </location>
</feature>
<keyword evidence="2" id="KW-1185">Reference proteome</keyword>
<accession>A0A914XVM9</accession>
<name>A0A914XVM9_9BILA</name>
<evidence type="ECO:0000256" key="1">
    <source>
        <dbReference type="SAM" id="MobiDB-lite"/>
    </source>
</evidence>
<feature type="compositionally biased region" description="Basic and acidic residues" evidence="1">
    <location>
        <begin position="1"/>
        <end position="10"/>
    </location>
</feature>
<dbReference type="WBParaSite" id="PSAMB.scaffold9925size4511.g32885.t1">
    <property type="protein sequence ID" value="PSAMB.scaffold9925size4511.g32885.t1"/>
    <property type="gene ID" value="PSAMB.scaffold9925size4511.g32885"/>
</dbReference>
<protein>
    <submittedName>
        <fullName evidence="3">Uncharacterized protein</fullName>
    </submittedName>
</protein>
<dbReference type="Proteomes" id="UP000887566">
    <property type="component" value="Unplaced"/>
</dbReference>
<evidence type="ECO:0000313" key="3">
    <source>
        <dbReference type="WBParaSite" id="PSAMB.scaffold9925size4511.g32885.t1"/>
    </source>
</evidence>